<organism evidence="3 4">
    <name type="scientific">Arundinibacter roseus</name>
    <dbReference type="NCBI Taxonomy" id="2070510"/>
    <lineage>
        <taxon>Bacteria</taxon>
        <taxon>Pseudomonadati</taxon>
        <taxon>Bacteroidota</taxon>
        <taxon>Cytophagia</taxon>
        <taxon>Cytophagales</taxon>
        <taxon>Spirosomataceae</taxon>
        <taxon>Arundinibacter</taxon>
    </lineage>
</organism>
<dbReference type="Pfam" id="PF00499">
    <property type="entry name" value="Oxidored_q3"/>
    <property type="match status" value="1"/>
</dbReference>
<dbReference type="InterPro" id="IPR042106">
    <property type="entry name" value="Nuo/plastoQ_OxRdtase_6_NuoJ"/>
</dbReference>
<dbReference type="PANTHER" id="PTHR33269">
    <property type="entry name" value="NADH-UBIQUINONE OXIDOREDUCTASE CHAIN 6"/>
    <property type="match status" value="1"/>
</dbReference>
<keyword evidence="2" id="KW-1003">Cell membrane</keyword>
<keyword evidence="2" id="KW-0874">Quinone</keyword>
<comment type="catalytic activity">
    <reaction evidence="2">
        <text>a quinone + NADH + 5 H(+)(in) = a quinol + NAD(+) + 4 H(+)(out)</text>
        <dbReference type="Rhea" id="RHEA:57888"/>
        <dbReference type="ChEBI" id="CHEBI:15378"/>
        <dbReference type="ChEBI" id="CHEBI:24646"/>
        <dbReference type="ChEBI" id="CHEBI:57540"/>
        <dbReference type="ChEBI" id="CHEBI:57945"/>
        <dbReference type="ChEBI" id="CHEBI:132124"/>
    </reaction>
</comment>
<protein>
    <recommendedName>
        <fullName evidence="2">NADH-quinone oxidoreductase subunit J</fullName>
        <ecNumber evidence="2">7.1.1.-</ecNumber>
    </recommendedName>
</protein>
<name>A0A4R4KLC3_9BACT</name>
<dbReference type="Proteomes" id="UP000295706">
    <property type="component" value="Unassembled WGS sequence"/>
</dbReference>
<dbReference type="GO" id="GO:0048038">
    <property type="term" value="F:quinone binding"/>
    <property type="evidence" value="ECO:0007669"/>
    <property type="project" value="UniProtKB-UniRule"/>
</dbReference>
<reference evidence="3 4" key="1">
    <citation type="submission" date="2019-02" db="EMBL/GenBank/DDBJ databases">
        <title>Arundinibacter roseus gen. nov., sp. nov., a new member of the family Cytophagaceae.</title>
        <authorList>
            <person name="Szuroczki S."/>
            <person name="Khayer B."/>
            <person name="Sproer C."/>
            <person name="Toumi M."/>
            <person name="Szabo A."/>
            <person name="Felfoldi T."/>
            <person name="Schumann P."/>
            <person name="Toth E."/>
        </authorList>
    </citation>
    <scope>NUCLEOTIDE SEQUENCE [LARGE SCALE GENOMIC DNA]</scope>
    <source>
        <strain evidence="3 4">DMA-k-7a</strain>
    </source>
</reference>
<feature type="transmembrane region" description="Helical" evidence="2">
    <location>
        <begin position="57"/>
        <end position="77"/>
    </location>
</feature>
<dbReference type="AlphaFoldDB" id="A0A4R4KLC3"/>
<dbReference type="PANTHER" id="PTHR33269:SF17">
    <property type="entry name" value="NADH-UBIQUINONE OXIDOREDUCTASE CHAIN 6"/>
    <property type="match status" value="1"/>
</dbReference>
<feature type="transmembrane region" description="Helical" evidence="2">
    <location>
        <begin position="6"/>
        <end position="23"/>
    </location>
</feature>
<evidence type="ECO:0000313" key="4">
    <source>
        <dbReference type="Proteomes" id="UP000295706"/>
    </source>
</evidence>
<proteinExistence type="inferred from homology"/>
<dbReference type="EC" id="7.1.1.-" evidence="2"/>
<dbReference type="EMBL" id="SMJU01000001">
    <property type="protein sequence ID" value="TDB69157.1"/>
    <property type="molecule type" value="Genomic_DNA"/>
</dbReference>
<sequence length="172" mass="18713">MELAVFYFFAFLALGSAVFILLTKNLMYAAFALFLSLVGVAGLFVLSGADFLAITQLMVYVGGILVLIIFGIMLTRTPDKTDDSQSANRILLNSRRRFWGLTLSISLFLVLIATITQATFRLSGMPIKSRSTIKTLGVELMTSHLLPFEIAGILLLVALIGAAYLALNRSPS</sequence>
<comment type="function">
    <text evidence="2">NDH-1 shuttles electrons from NADH, via FMN and iron-sulfur (Fe-S) centers, to quinones in the respiratory chain. Couples the redox reaction to proton translocation (for every two electrons transferred, four hydrogen ions are translocated across the cytoplasmic membrane), and thus conserves the redox energy in a proton gradient.</text>
</comment>
<feature type="transmembrane region" description="Helical" evidence="2">
    <location>
        <begin position="145"/>
        <end position="167"/>
    </location>
</feature>
<evidence type="ECO:0000256" key="2">
    <source>
        <dbReference type="RuleBase" id="RU004429"/>
    </source>
</evidence>
<comment type="caution">
    <text evidence="3">The sequence shown here is derived from an EMBL/GenBank/DDBJ whole genome shotgun (WGS) entry which is preliminary data.</text>
</comment>
<keyword evidence="2" id="KW-1133">Transmembrane helix</keyword>
<gene>
    <name evidence="3" type="ORF">EZE20_02135</name>
</gene>
<keyword evidence="4" id="KW-1185">Reference proteome</keyword>
<dbReference type="Gene3D" id="1.20.120.1200">
    <property type="entry name" value="NADH-ubiquinone/plastoquinone oxidoreductase chain 6, subunit NuoJ"/>
    <property type="match status" value="1"/>
</dbReference>
<dbReference type="OrthoDB" id="981464at2"/>
<feature type="transmembrane region" description="Helical" evidence="2">
    <location>
        <begin position="98"/>
        <end position="120"/>
    </location>
</feature>
<keyword evidence="2" id="KW-0520">NAD</keyword>
<evidence type="ECO:0000313" key="3">
    <source>
        <dbReference type="EMBL" id="TDB69157.1"/>
    </source>
</evidence>
<feature type="transmembrane region" description="Helical" evidence="2">
    <location>
        <begin position="30"/>
        <end position="51"/>
    </location>
</feature>
<dbReference type="GO" id="GO:0005886">
    <property type="term" value="C:plasma membrane"/>
    <property type="evidence" value="ECO:0007669"/>
    <property type="project" value="UniProtKB-SubCell"/>
</dbReference>
<keyword evidence="2" id="KW-0472">Membrane</keyword>
<dbReference type="RefSeq" id="WP_132113973.1">
    <property type="nucleotide sequence ID" value="NZ_SMJU01000001.1"/>
</dbReference>
<evidence type="ECO:0000256" key="1">
    <source>
        <dbReference type="ARBA" id="ARBA00005698"/>
    </source>
</evidence>
<accession>A0A4R4KLC3</accession>
<comment type="similarity">
    <text evidence="1 2">Belongs to the complex I subunit 6 family.</text>
</comment>
<keyword evidence="2" id="KW-0812">Transmembrane</keyword>
<dbReference type="InterPro" id="IPR001457">
    <property type="entry name" value="NADH_UbQ/plastoQ_OxRdtase_su6"/>
</dbReference>
<comment type="subcellular location">
    <subcellularLocation>
        <location evidence="2">Cell membrane</location>
        <topology evidence="2">Multi-pass membrane protein</topology>
    </subcellularLocation>
</comment>
<dbReference type="GO" id="GO:0008137">
    <property type="term" value="F:NADH dehydrogenase (ubiquinone) activity"/>
    <property type="evidence" value="ECO:0007669"/>
    <property type="project" value="UniProtKB-UniRule"/>
</dbReference>